<gene>
    <name evidence="2" type="ORF">K469DRAFT_737343</name>
</gene>
<keyword evidence="3" id="KW-1185">Reference proteome</keyword>
<dbReference type="OrthoDB" id="190201at2759"/>
<dbReference type="InterPro" id="IPR029058">
    <property type="entry name" value="AB_hydrolase_fold"/>
</dbReference>
<dbReference type="InterPro" id="IPR000073">
    <property type="entry name" value="AB_hydrolase_1"/>
</dbReference>
<dbReference type="SUPFAM" id="SSF53474">
    <property type="entry name" value="alpha/beta-Hydrolases"/>
    <property type="match status" value="1"/>
</dbReference>
<evidence type="ECO:0000313" key="2">
    <source>
        <dbReference type="EMBL" id="KAF2189097.1"/>
    </source>
</evidence>
<proteinExistence type="predicted"/>
<dbReference type="EMBL" id="ML994622">
    <property type="protein sequence ID" value="KAF2189097.1"/>
    <property type="molecule type" value="Genomic_DNA"/>
</dbReference>
<dbReference type="Proteomes" id="UP000800200">
    <property type="component" value="Unassembled WGS sequence"/>
</dbReference>
<dbReference type="GO" id="GO:0016787">
    <property type="term" value="F:hydrolase activity"/>
    <property type="evidence" value="ECO:0007669"/>
    <property type="project" value="UniProtKB-KW"/>
</dbReference>
<evidence type="ECO:0000259" key="1">
    <source>
        <dbReference type="Pfam" id="PF00561"/>
    </source>
</evidence>
<evidence type="ECO:0000313" key="3">
    <source>
        <dbReference type="Proteomes" id="UP000800200"/>
    </source>
</evidence>
<organism evidence="2 3">
    <name type="scientific">Zopfia rhizophila CBS 207.26</name>
    <dbReference type="NCBI Taxonomy" id="1314779"/>
    <lineage>
        <taxon>Eukaryota</taxon>
        <taxon>Fungi</taxon>
        <taxon>Dikarya</taxon>
        <taxon>Ascomycota</taxon>
        <taxon>Pezizomycotina</taxon>
        <taxon>Dothideomycetes</taxon>
        <taxon>Dothideomycetes incertae sedis</taxon>
        <taxon>Zopfiaceae</taxon>
        <taxon>Zopfia</taxon>
    </lineage>
</organism>
<dbReference type="AlphaFoldDB" id="A0A6A6EAU2"/>
<feature type="domain" description="AB hydrolase-1" evidence="1">
    <location>
        <begin position="51"/>
        <end position="153"/>
    </location>
</feature>
<dbReference type="Gene3D" id="3.40.50.1820">
    <property type="entry name" value="alpha/beta hydrolase"/>
    <property type="match status" value="1"/>
</dbReference>
<keyword evidence="2" id="KW-0378">Hydrolase</keyword>
<sequence length="242" mass="27433">MNGLVASGTELVREKLDLEVDGAALNIATISRKGDLVPIVFFHGFGSTKEAYDAPGCRETFRSDVYKRTIPFLVKTAEAVLQRKGAQKYHLIGHSVGGLTSLMPARQNHSNVLSFVNIEGNLTSEDCLLSRQIFTHARDDSESFFKEFIERTRRSPGFSSALYATSLQYKVLYGRFVDNCDLMTMFSPLPFPRMFMYGERNRWSYLGRLEENGVELAKIPLCGHFPMYLNPVEKWRRISGIL</sequence>
<dbReference type="Pfam" id="PF00561">
    <property type="entry name" value="Abhydrolase_1"/>
    <property type="match status" value="1"/>
</dbReference>
<protein>
    <submittedName>
        <fullName evidence="2">Alpha/beta hydrolase fold protein</fullName>
    </submittedName>
</protein>
<name>A0A6A6EAU2_9PEZI</name>
<accession>A0A6A6EAU2</accession>
<reference evidence="2" key="1">
    <citation type="journal article" date="2020" name="Stud. Mycol.">
        <title>101 Dothideomycetes genomes: a test case for predicting lifestyles and emergence of pathogens.</title>
        <authorList>
            <person name="Haridas S."/>
            <person name="Albert R."/>
            <person name="Binder M."/>
            <person name="Bloem J."/>
            <person name="Labutti K."/>
            <person name="Salamov A."/>
            <person name="Andreopoulos B."/>
            <person name="Baker S."/>
            <person name="Barry K."/>
            <person name="Bills G."/>
            <person name="Bluhm B."/>
            <person name="Cannon C."/>
            <person name="Castanera R."/>
            <person name="Culley D."/>
            <person name="Daum C."/>
            <person name="Ezra D."/>
            <person name="Gonzalez J."/>
            <person name="Henrissat B."/>
            <person name="Kuo A."/>
            <person name="Liang C."/>
            <person name="Lipzen A."/>
            <person name="Lutzoni F."/>
            <person name="Magnuson J."/>
            <person name="Mondo S."/>
            <person name="Nolan M."/>
            <person name="Ohm R."/>
            <person name="Pangilinan J."/>
            <person name="Park H.-J."/>
            <person name="Ramirez L."/>
            <person name="Alfaro M."/>
            <person name="Sun H."/>
            <person name="Tritt A."/>
            <person name="Yoshinaga Y."/>
            <person name="Zwiers L.-H."/>
            <person name="Turgeon B."/>
            <person name="Goodwin S."/>
            <person name="Spatafora J."/>
            <person name="Crous P."/>
            <person name="Grigoriev I."/>
        </authorList>
    </citation>
    <scope>NUCLEOTIDE SEQUENCE</scope>
    <source>
        <strain evidence="2">CBS 207.26</strain>
    </source>
</reference>